<keyword evidence="2" id="KW-1185">Reference proteome</keyword>
<name>R9ZW88_9CAUD</name>
<evidence type="ECO:0000313" key="1">
    <source>
        <dbReference type="EMBL" id="AGO47459.1"/>
    </source>
</evidence>
<reference evidence="2" key="2">
    <citation type="submission" date="2013-03" db="EMBL/GenBank/DDBJ databases">
        <title>The Cellulophaga phages: a novel, diverse, and globally ubiquitous model system.</title>
        <authorList>
            <person name="Holmfeldt K."/>
            <person name="Solonenko N."/>
            <person name="Shah M."/>
            <person name="Corrier K."/>
            <person name="Riemann L."/>
            <person name="VerBerkmoes N.C."/>
            <person name="Sullivan M.B."/>
        </authorList>
    </citation>
    <scope>NUCLEOTIDE SEQUENCE [LARGE SCALE GENOMIC DNA]</scope>
</reference>
<evidence type="ECO:0000313" key="2">
    <source>
        <dbReference type="Proteomes" id="UP000014731"/>
    </source>
</evidence>
<organism evidence="1 2">
    <name type="scientific">Cellulophaga phage phi19:3</name>
    <dbReference type="NCBI Taxonomy" id="1327971"/>
    <lineage>
        <taxon>Viruses</taxon>
        <taxon>Duplodnaviria</taxon>
        <taxon>Heunggongvirae</taxon>
        <taxon>Uroviricota</taxon>
        <taxon>Caudoviricetes</taxon>
        <taxon>Pachyviridae</taxon>
        <taxon>Baltivirus</taxon>
        <taxon>Baltivirus phi19tres</taxon>
    </lineage>
</organism>
<dbReference type="Proteomes" id="UP000014731">
    <property type="component" value="Segment"/>
</dbReference>
<dbReference type="KEGG" id="vg:16881006"/>
<gene>
    <name evidence="1" type="ORF">Phi19:3_gp055</name>
</gene>
<protein>
    <submittedName>
        <fullName evidence="1">Uncharacterized protein</fullName>
    </submittedName>
</protein>
<proteinExistence type="predicted"/>
<dbReference type="GeneID" id="16881006"/>
<accession>R9ZW88</accession>
<dbReference type="EMBL" id="KC821608">
    <property type="protein sequence ID" value="AGO47459.1"/>
    <property type="molecule type" value="Genomic_DNA"/>
</dbReference>
<reference evidence="1 2" key="1">
    <citation type="journal article" date="2013" name="Proc. Natl. Acad. Sci. U.S.A.">
        <title>Twelve previously unknown phage genera are ubiquitous in global oceans.</title>
        <authorList>
            <person name="Holmfeldt K."/>
            <person name="Solonenko N."/>
            <person name="Shah M."/>
            <person name="Corrier K."/>
            <person name="Riemann L."/>
            <person name="Verberkmoes N.C."/>
            <person name="Sullivan M.B."/>
        </authorList>
    </citation>
    <scope>NUCLEOTIDE SEQUENCE [LARGE SCALE GENOMIC DNA]</scope>
    <source>
        <strain evidence="1">Phi19:3</strain>
    </source>
</reference>
<sequence length="41" mass="4472">MLKDVPIVGVRTISMAQNHQISTDQKVKNLTGYISKCTPVG</sequence>
<dbReference type="RefSeq" id="YP_008240840.1">
    <property type="nucleotide sequence ID" value="NC_021789.1"/>
</dbReference>